<accession>A0ACD3BA63</accession>
<name>A0ACD3BA63_9AGAR</name>
<organism evidence="1 2">
    <name type="scientific">Pluteus cervinus</name>
    <dbReference type="NCBI Taxonomy" id="181527"/>
    <lineage>
        <taxon>Eukaryota</taxon>
        <taxon>Fungi</taxon>
        <taxon>Dikarya</taxon>
        <taxon>Basidiomycota</taxon>
        <taxon>Agaricomycotina</taxon>
        <taxon>Agaricomycetes</taxon>
        <taxon>Agaricomycetidae</taxon>
        <taxon>Agaricales</taxon>
        <taxon>Pluteineae</taxon>
        <taxon>Pluteaceae</taxon>
        <taxon>Pluteus</taxon>
    </lineage>
</organism>
<evidence type="ECO:0000313" key="2">
    <source>
        <dbReference type="Proteomes" id="UP000308600"/>
    </source>
</evidence>
<dbReference type="EMBL" id="ML208268">
    <property type="protein sequence ID" value="TFK74462.1"/>
    <property type="molecule type" value="Genomic_DNA"/>
</dbReference>
<gene>
    <name evidence="1" type="ORF">BDN72DRAFT_893148</name>
</gene>
<proteinExistence type="predicted"/>
<protein>
    <submittedName>
        <fullName evidence="1">DUF1748-domain-containing protein</fullName>
    </submittedName>
</protein>
<dbReference type="Proteomes" id="UP000308600">
    <property type="component" value="Unassembled WGS sequence"/>
</dbReference>
<evidence type="ECO:0000313" key="1">
    <source>
        <dbReference type="EMBL" id="TFK74462.1"/>
    </source>
</evidence>
<sequence length="72" mass="8155">MLGKLIHIGFDALLLSAFLAGVKRTTGLTPALAVVANKDARQWLRMYLETGEYIFDFAVVFLGRSSYFERKR</sequence>
<keyword evidence="2" id="KW-1185">Reference proteome</keyword>
<reference evidence="1 2" key="1">
    <citation type="journal article" date="2019" name="Nat. Ecol. Evol.">
        <title>Megaphylogeny resolves global patterns of mushroom evolution.</title>
        <authorList>
            <person name="Varga T."/>
            <person name="Krizsan K."/>
            <person name="Foldi C."/>
            <person name="Dima B."/>
            <person name="Sanchez-Garcia M."/>
            <person name="Sanchez-Ramirez S."/>
            <person name="Szollosi G.J."/>
            <person name="Szarkandi J.G."/>
            <person name="Papp V."/>
            <person name="Albert L."/>
            <person name="Andreopoulos W."/>
            <person name="Angelini C."/>
            <person name="Antonin V."/>
            <person name="Barry K.W."/>
            <person name="Bougher N.L."/>
            <person name="Buchanan P."/>
            <person name="Buyck B."/>
            <person name="Bense V."/>
            <person name="Catcheside P."/>
            <person name="Chovatia M."/>
            <person name="Cooper J."/>
            <person name="Damon W."/>
            <person name="Desjardin D."/>
            <person name="Finy P."/>
            <person name="Geml J."/>
            <person name="Haridas S."/>
            <person name="Hughes K."/>
            <person name="Justo A."/>
            <person name="Karasinski D."/>
            <person name="Kautmanova I."/>
            <person name="Kiss B."/>
            <person name="Kocsube S."/>
            <person name="Kotiranta H."/>
            <person name="LaButti K.M."/>
            <person name="Lechner B.E."/>
            <person name="Liimatainen K."/>
            <person name="Lipzen A."/>
            <person name="Lukacs Z."/>
            <person name="Mihaltcheva S."/>
            <person name="Morgado L.N."/>
            <person name="Niskanen T."/>
            <person name="Noordeloos M.E."/>
            <person name="Ohm R.A."/>
            <person name="Ortiz-Santana B."/>
            <person name="Ovrebo C."/>
            <person name="Racz N."/>
            <person name="Riley R."/>
            <person name="Savchenko A."/>
            <person name="Shiryaev A."/>
            <person name="Soop K."/>
            <person name="Spirin V."/>
            <person name="Szebenyi C."/>
            <person name="Tomsovsky M."/>
            <person name="Tulloss R.E."/>
            <person name="Uehling J."/>
            <person name="Grigoriev I.V."/>
            <person name="Vagvolgyi C."/>
            <person name="Papp T."/>
            <person name="Martin F.M."/>
            <person name="Miettinen O."/>
            <person name="Hibbett D.S."/>
            <person name="Nagy L.G."/>
        </authorList>
    </citation>
    <scope>NUCLEOTIDE SEQUENCE [LARGE SCALE GENOMIC DNA]</scope>
    <source>
        <strain evidence="1 2">NL-1719</strain>
    </source>
</reference>